<dbReference type="PANTHER" id="PTHR43649:SF34">
    <property type="entry name" value="ABC TRANSPORTER PERIPLASMIC-BINDING PROTEIN YCJN-RELATED"/>
    <property type="match status" value="1"/>
</dbReference>
<dbReference type="SUPFAM" id="SSF53850">
    <property type="entry name" value="Periplasmic binding protein-like II"/>
    <property type="match status" value="1"/>
</dbReference>
<dbReference type="InterPro" id="IPR006059">
    <property type="entry name" value="SBP"/>
</dbReference>
<comment type="subcellular location">
    <subcellularLocation>
        <location evidence="1">Periplasm</location>
    </subcellularLocation>
</comment>
<evidence type="ECO:0000313" key="6">
    <source>
        <dbReference type="Proteomes" id="UP000741360"/>
    </source>
</evidence>
<proteinExistence type="inferred from homology"/>
<evidence type="ECO:0000256" key="2">
    <source>
        <dbReference type="ARBA" id="ARBA00008520"/>
    </source>
</evidence>
<dbReference type="PROSITE" id="PS51257">
    <property type="entry name" value="PROKAR_LIPOPROTEIN"/>
    <property type="match status" value="1"/>
</dbReference>
<comment type="caution">
    <text evidence="5">The sequence shown here is derived from an EMBL/GenBank/DDBJ whole genome shotgun (WGS) entry which is preliminary data.</text>
</comment>
<dbReference type="Gene3D" id="3.40.190.10">
    <property type="entry name" value="Periplasmic binding protein-like II"/>
    <property type="match status" value="2"/>
</dbReference>
<dbReference type="Proteomes" id="UP000741360">
    <property type="component" value="Unassembled WGS sequence"/>
</dbReference>
<dbReference type="Pfam" id="PF01547">
    <property type="entry name" value="SBP_bac_1"/>
    <property type="match status" value="1"/>
</dbReference>
<dbReference type="InterPro" id="IPR050490">
    <property type="entry name" value="Bact_solute-bd_prot1"/>
</dbReference>
<dbReference type="EMBL" id="JACPSX010000126">
    <property type="protein sequence ID" value="MBI3014787.1"/>
    <property type="molecule type" value="Genomic_DNA"/>
</dbReference>
<dbReference type="PANTHER" id="PTHR43649">
    <property type="entry name" value="ARABINOSE-BINDING PROTEIN-RELATED"/>
    <property type="match status" value="1"/>
</dbReference>
<protein>
    <submittedName>
        <fullName evidence="5">ABC transporter substrate-binding protein</fullName>
    </submittedName>
</protein>
<reference evidence="5" key="1">
    <citation type="submission" date="2020-07" db="EMBL/GenBank/DDBJ databases">
        <title>Huge and variable diversity of episymbiotic CPR bacteria and DPANN archaea in groundwater ecosystems.</title>
        <authorList>
            <person name="He C.Y."/>
            <person name="Keren R."/>
            <person name="Whittaker M."/>
            <person name="Farag I.F."/>
            <person name="Doudna J."/>
            <person name="Cate J.H.D."/>
            <person name="Banfield J.F."/>
        </authorList>
    </citation>
    <scope>NUCLEOTIDE SEQUENCE</scope>
    <source>
        <strain evidence="5">NC_groundwater_717_Ag_S-0.2um_59_8</strain>
    </source>
</reference>
<sequence>MPILQRVICLLFVMLLPGVLTSCTVRGEAPARGEKTITLVFKHGKLTGDPEVLRRILRDFEEAHPGVRVKDEVLPASTDEQHQFYVINLEGRSADIDVLSMDIIWVPEFIRAGWIRDLTPFFPPADREQFLPVALGPDLSEGKIYAAPWYIDAGLLYFRKDLLAKYDYAPPKTWPELVRTARAILRREGNPKLYGFIWQGKQYEGLVCNVLEYIWSNNGEVIGPDGRLLLNSPAVRGALAFMRDLIRVHGVTPPLVTSAIEEPTRRIFGDGNAVFMRNWPYAWNIFQRPSSPVRGKIGVSPLPAFPGGHSAATLGGWHLGVNASSRHPQLAAELVRYLTSEPVQKVMAIELGYKPTRVPLYRDPDLRRAQPFIAELYEVFQRARPRPVTPYYMMISQVLQPEFSAVLAGIRDPARAMAGAETQIRRILSIERES</sequence>
<name>A0A932GPG3_UNCTE</name>
<accession>A0A932GPG3</accession>
<gene>
    <name evidence="5" type="ORF">HYY65_06965</name>
</gene>
<comment type="similarity">
    <text evidence="2">Belongs to the bacterial solute-binding protein 1 family.</text>
</comment>
<evidence type="ECO:0000256" key="3">
    <source>
        <dbReference type="ARBA" id="ARBA00022448"/>
    </source>
</evidence>
<evidence type="ECO:0000256" key="1">
    <source>
        <dbReference type="ARBA" id="ARBA00004418"/>
    </source>
</evidence>
<keyword evidence="3" id="KW-0813">Transport</keyword>
<organism evidence="5 6">
    <name type="scientific">Tectimicrobiota bacterium</name>
    <dbReference type="NCBI Taxonomy" id="2528274"/>
    <lineage>
        <taxon>Bacteria</taxon>
        <taxon>Pseudomonadati</taxon>
        <taxon>Nitrospinota/Tectimicrobiota group</taxon>
        <taxon>Candidatus Tectimicrobiota</taxon>
    </lineage>
</organism>
<dbReference type="CDD" id="cd14750">
    <property type="entry name" value="PBP2_TMBP"/>
    <property type="match status" value="1"/>
</dbReference>
<evidence type="ECO:0000256" key="4">
    <source>
        <dbReference type="ARBA" id="ARBA00022729"/>
    </source>
</evidence>
<keyword evidence="4" id="KW-0732">Signal</keyword>
<dbReference type="GO" id="GO:0042597">
    <property type="term" value="C:periplasmic space"/>
    <property type="evidence" value="ECO:0007669"/>
    <property type="project" value="UniProtKB-SubCell"/>
</dbReference>
<evidence type="ECO:0000313" key="5">
    <source>
        <dbReference type="EMBL" id="MBI3014787.1"/>
    </source>
</evidence>
<dbReference type="AlphaFoldDB" id="A0A932GPG3"/>